<dbReference type="CDD" id="cd00067">
    <property type="entry name" value="GAL4"/>
    <property type="match status" value="1"/>
</dbReference>
<dbReference type="InterPro" id="IPR036864">
    <property type="entry name" value="Zn2-C6_fun-type_DNA-bd_sf"/>
</dbReference>
<dbReference type="CDD" id="cd12148">
    <property type="entry name" value="fungal_TF_MHR"/>
    <property type="match status" value="1"/>
</dbReference>
<dbReference type="Pfam" id="PF00172">
    <property type="entry name" value="Zn_clus"/>
    <property type="match status" value="1"/>
</dbReference>
<organism evidence="5 6">
    <name type="scientific">Podospora fimiseda</name>
    <dbReference type="NCBI Taxonomy" id="252190"/>
    <lineage>
        <taxon>Eukaryota</taxon>
        <taxon>Fungi</taxon>
        <taxon>Dikarya</taxon>
        <taxon>Ascomycota</taxon>
        <taxon>Pezizomycotina</taxon>
        <taxon>Sordariomycetes</taxon>
        <taxon>Sordariomycetidae</taxon>
        <taxon>Sordariales</taxon>
        <taxon>Podosporaceae</taxon>
        <taxon>Podospora</taxon>
    </lineage>
</organism>
<accession>A0AAN7BY07</accession>
<evidence type="ECO:0000256" key="1">
    <source>
        <dbReference type="ARBA" id="ARBA00022723"/>
    </source>
</evidence>
<keyword evidence="2" id="KW-0539">Nucleus</keyword>
<gene>
    <name evidence="5" type="ORF">QBC38DRAFT_203026</name>
</gene>
<dbReference type="Pfam" id="PF04082">
    <property type="entry name" value="Fungal_trans"/>
    <property type="match status" value="1"/>
</dbReference>
<dbReference type="InterPro" id="IPR001138">
    <property type="entry name" value="Zn2Cys6_DnaBD"/>
</dbReference>
<evidence type="ECO:0000313" key="5">
    <source>
        <dbReference type="EMBL" id="KAK4231734.1"/>
    </source>
</evidence>
<dbReference type="GO" id="GO:0003677">
    <property type="term" value="F:DNA binding"/>
    <property type="evidence" value="ECO:0007669"/>
    <property type="project" value="InterPro"/>
</dbReference>
<reference evidence="5" key="2">
    <citation type="submission" date="2023-05" db="EMBL/GenBank/DDBJ databases">
        <authorList>
            <consortium name="Lawrence Berkeley National Laboratory"/>
            <person name="Steindorff A."/>
            <person name="Hensen N."/>
            <person name="Bonometti L."/>
            <person name="Westerberg I."/>
            <person name="Brannstrom I.O."/>
            <person name="Guillou S."/>
            <person name="Cros-Aarteil S."/>
            <person name="Calhoun S."/>
            <person name="Haridas S."/>
            <person name="Kuo A."/>
            <person name="Mondo S."/>
            <person name="Pangilinan J."/>
            <person name="Riley R."/>
            <person name="Labutti K."/>
            <person name="Andreopoulos B."/>
            <person name="Lipzen A."/>
            <person name="Chen C."/>
            <person name="Yanf M."/>
            <person name="Daum C."/>
            <person name="Ng V."/>
            <person name="Clum A."/>
            <person name="Ohm R."/>
            <person name="Martin F."/>
            <person name="Silar P."/>
            <person name="Natvig D."/>
            <person name="Lalanne C."/>
            <person name="Gautier V."/>
            <person name="Ament-Velasquez S.L."/>
            <person name="Kruys A."/>
            <person name="Hutchinson M.I."/>
            <person name="Powell A.J."/>
            <person name="Barry K."/>
            <person name="Miller A.N."/>
            <person name="Grigoriev I.V."/>
            <person name="Debuchy R."/>
            <person name="Gladieux P."/>
            <person name="Thoren M.H."/>
            <person name="Johannesson H."/>
        </authorList>
    </citation>
    <scope>NUCLEOTIDE SEQUENCE</scope>
    <source>
        <strain evidence="5">CBS 990.96</strain>
    </source>
</reference>
<dbReference type="PANTHER" id="PTHR47256:SF1">
    <property type="entry name" value="ZN(II)2CYS6 TRANSCRIPTION FACTOR (EUROFUNG)"/>
    <property type="match status" value="1"/>
</dbReference>
<dbReference type="GO" id="GO:0006351">
    <property type="term" value="P:DNA-templated transcription"/>
    <property type="evidence" value="ECO:0007669"/>
    <property type="project" value="InterPro"/>
</dbReference>
<feature type="compositionally biased region" description="Polar residues" evidence="3">
    <location>
        <begin position="34"/>
        <end position="43"/>
    </location>
</feature>
<sequence>MSSSASPQPHYENQQHGDQQNNSLRKLMPASDNGGLSSASTAVVITRKKRRQATPAACGACRKRKSKCDGGRPQCSICRDRKTICEFDTHETETHTQALKRKFSELQSSKSAFEQVFSLLQTRPRKEAEEILDRIRRGADAASVLRHVENGDVLLQLSLVPEARFRYEFPYKSTMPEYLQYHDNPYLDSEVYECVLRSTPKSQQRQALPGIADILEFSDLGDERDPYYKPYSSASVVHPLLEAVKPSKWTLISSDDVLMKKLIHDYFLFEYDWFSVLHIDYFLQDMASECPRFCSPLLVNAILCLGCLSHRGLSGQSEYWNPKNLGNRFLAEARRLFDLEIDAEPPSRSPEDGQWEHKRIDWECQRLTTIQAAVILNITYILNGHDKVGWRLTLQALEMADELDLFRGTSPSLNWDLRCVRELTAWGLFKWQSLVSYHYLKPPVLREPPAAALPDPAAYPNYYGEMWVKYPLTSSRLPIYHGLLFKAKAEFWTILNEFSLQSFPLSRPSNMQPRQIIIFYQRLRRWLSNLPEELTPRKIVFPSQLKLHMHYSHVITDLLKPTLGQNWSDGESPPKSLDETHAEVMLNLETLVRLYYLRHGFESADSFLVHFLGNLGFISRAAIEQESDASSLESHRSTEILLVKGMNELGRAYYVAKAVMRLQASFMSPEEVELVKRFVDVEAEKIVYGPLEQALYSDWPVYEIGYEARVEQKRQGRSFGTLANMISSPREASISPVSSRPSPT</sequence>
<dbReference type="SUPFAM" id="SSF57701">
    <property type="entry name" value="Zn2/Cys6 DNA-binding domain"/>
    <property type="match status" value="1"/>
</dbReference>
<name>A0AAN7BY07_9PEZI</name>
<evidence type="ECO:0000313" key="6">
    <source>
        <dbReference type="Proteomes" id="UP001301958"/>
    </source>
</evidence>
<feature type="region of interest" description="Disordered" evidence="3">
    <location>
        <begin position="1"/>
        <end position="49"/>
    </location>
</feature>
<dbReference type="Proteomes" id="UP001301958">
    <property type="component" value="Unassembled WGS sequence"/>
</dbReference>
<dbReference type="GO" id="GO:0008270">
    <property type="term" value="F:zinc ion binding"/>
    <property type="evidence" value="ECO:0007669"/>
    <property type="project" value="InterPro"/>
</dbReference>
<dbReference type="AlphaFoldDB" id="A0AAN7BY07"/>
<evidence type="ECO:0000256" key="3">
    <source>
        <dbReference type="SAM" id="MobiDB-lite"/>
    </source>
</evidence>
<evidence type="ECO:0000256" key="2">
    <source>
        <dbReference type="ARBA" id="ARBA00023242"/>
    </source>
</evidence>
<dbReference type="Gene3D" id="4.10.240.10">
    <property type="entry name" value="Zn(2)-C6 fungal-type DNA-binding domain"/>
    <property type="match status" value="1"/>
</dbReference>
<dbReference type="SMART" id="SM00066">
    <property type="entry name" value="GAL4"/>
    <property type="match status" value="1"/>
</dbReference>
<keyword evidence="6" id="KW-1185">Reference proteome</keyword>
<dbReference type="EMBL" id="MU865291">
    <property type="protein sequence ID" value="KAK4231734.1"/>
    <property type="molecule type" value="Genomic_DNA"/>
</dbReference>
<evidence type="ECO:0000259" key="4">
    <source>
        <dbReference type="PROSITE" id="PS50048"/>
    </source>
</evidence>
<dbReference type="PROSITE" id="PS50048">
    <property type="entry name" value="ZN2_CY6_FUNGAL_2"/>
    <property type="match status" value="1"/>
</dbReference>
<reference evidence="5" key="1">
    <citation type="journal article" date="2023" name="Mol. Phylogenet. Evol.">
        <title>Genome-scale phylogeny and comparative genomics of the fungal order Sordariales.</title>
        <authorList>
            <person name="Hensen N."/>
            <person name="Bonometti L."/>
            <person name="Westerberg I."/>
            <person name="Brannstrom I.O."/>
            <person name="Guillou S."/>
            <person name="Cros-Aarteil S."/>
            <person name="Calhoun S."/>
            <person name="Haridas S."/>
            <person name="Kuo A."/>
            <person name="Mondo S."/>
            <person name="Pangilinan J."/>
            <person name="Riley R."/>
            <person name="LaButti K."/>
            <person name="Andreopoulos B."/>
            <person name="Lipzen A."/>
            <person name="Chen C."/>
            <person name="Yan M."/>
            <person name="Daum C."/>
            <person name="Ng V."/>
            <person name="Clum A."/>
            <person name="Steindorff A."/>
            <person name="Ohm R.A."/>
            <person name="Martin F."/>
            <person name="Silar P."/>
            <person name="Natvig D.O."/>
            <person name="Lalanne C."/>
            <person name="Gautier V."/>
            <person name="Ament-Velasquez S.L."/>
            <person name="Kruys A."/>
            <person name="Hutchinson M.I."/>
            <person name="Powell A.J."/>
            <person name="Barry K."/>
            <person name="Miller A.N."/>
            <person name="Grigoriev I.V."/>
            <person name="Debuchy R."/>
            <person name="Gladieux P."/>
            <person name="Hiltunen Thoren M."/>
            <person name="Johannesson H."/>
        </authorList>
    </citation>
    <scope>NUCLEOTIDE SEQUENCE</scope>
    <source>
        <strain evidence="5">CBS 990.96</strain>
    </source>
</reference>
<dbReference type="GO" id="GO:0000981">
    <property type="term" value="F:DNA-binding transcription factor activity, RNA polymerase II-specific"/>
    <property type="evidence" value="ECO:0007669"/>
    <property type="project" value="InterPro"/>
</dbReference>
<dbReference type="PROSITE" id="PS00463">
    <property type="entry name" value="ZN2_CY6_FUNGAL_1"/>
    <property type="match status" value="1"/>
</dbReference>
<keyword evidence="1" id="KW-0479">Metal-binding</keyword>
<dbReference type="InterPro" id="IPR053187">
    <property type="entry name" value="Notoamide_regulator"/>
</dbReference>
<protein>
    <recommendedName>
        <fullName evidence="4">Zn(2)-C6 fungal-type domain-containing protein</fullName>
    </recommendedName>
</protein>
<feature type="domain" description="Zn(2)-C6 fungal-type" evidence="4">
    <location>
        <begin position="57"/>
        <end position="87"/>
    </location>
</feature>
<dbReference type="InterPro" id="IPR007219">
    <property type="entry name" value="XnlR_reg_dom"/>
</dbReference>
<proteinExistence type="predicted"/>
<dbReference type="PANTHER" id="PTHR47256">
    <property type="entry name" value="ZN(II)2CYS6 TRANSCRIPTION FACTOR (EUROFUNG)-RELATED"/>
    <property type="match status" value="1"/>
</dbReference>
<comment type="caution">
    <text evidence="5">The sequence shown here is derived from an EMBL/GenBank/DDBJ whole genome shotgun (WGS) entry which is preliminary data.</text>
</comment>
<feature type="compositionally biased region" description="Polar residues" evidence="3">
    <location>
        <begin position="1"/>
        <end position="24"/>
    </location>
</feature>